<keyword evidence="1" id="KW-0175">Coiled coil</keyword>
<protein>
    <submittedName>
        <fullName evidence="3">Membrane protein</fullName>
    </submittedName>
</protein>
<gene>
    <name evidence="3" type="ORF">VQ02_11925</name>
</gene>
<dbReference type="EMBL" id="LABY01000073">
    <property type="protein sequence ID" value="KMO38428.1"/>
    <property type="molecule type" value="Genomic_DNA"/>
</dbReference>
<keyword evidence="2" id="KW-0472">Membrane</keyword>
<accession>A0A0J6SYN0</accession>
<evidence type="ECO:0000313" key="3">
    <source>
        <dbReference type="EMBL" id="KMO38428.1"/>
    </source>
</evidence>
<evidence type="ECO:0000256" key="1">
    <source>
        <dbReference type="SAM" id="Coils"/>
    </source>
</evidence>
<dbReference type="InterPro" id="IPR022275">
    <property type="entry name" value="NHPM_bacteriocin_SS_HylD"/>
</dbReference>
<dbReference type="RefSeq" id="WP_048444405.1">
    <property type="nucleotide sequence ID" value="NZ_LABY01000073.1"/>
</dbReference>
<dbReference type="PANTHER" id="PTHR30386:SF28">
    <property type="entry name" value="EXPORTED PROTEIN"/>
    <property type="match status" value="1"/>
</dbReference>
<reference evidence="3 4" key="1">
    <citation type="submission" date="2015-03" db="EMBL/GenBank/DDBJ databases">
        <title>Genome sequencing of Methylobacterium variabile DSM 16961.</title>
        <authorList>
            <person name="Chaudhry V."/>
            <person name="Patil P.B."/>
        </authorList>
    </citation>
    <scope>NUCLEOTIDE SEQUENCE [LARGE SCALE GENOMIC DNA]</scope>
    <source>
        <strain evidence="3 4">DSM 16961</strain>
    </source>
</reference>
<dbReference type="PANTHER" id="PTHR30386">
    <property type="entry name" value="MEMBRANE FUSION SUBUNIT OF EMRAB-TOLC MULTIDRUG EFFLUX PUMP"/>
    <property type="match status" value="1"/>
</dbReference>
<organism evidence="3 4">
    <name type="scientific">Methylobacterium variabile</name>
    <dbReference type="NCBI Taxonomy" id="298794"/>
    <lineage>
        <taxon>Bacteria</taxon>
        <taxon>Pseudomonadati</taxon>
        <taxon>Pseudomonadota</taxon>
        <taxon>Alphaproteobacteria</taxon>
        <taxon>Hyphomicrobiales</taxon>
        <taxon>Methylobacteriaceae</taxon>
        <taxon>Methylobacterium</taxon>
    </lineage>
</organism>
<keyword evidence="4" id="KW-1185">Reference proteome</keyword>
<comment type="caution">
    <text evidence="3">The sequence shown here is derived from an EMBL/GenBank/DDBJ whole genome shotgun (WGS) entry which is preliminary data.</text>
</comment>
<dbReference type="Proteomes" id="UP000035955">
    <property type="component" value="Unassembled WGS sequence"/>
</dbReference>
<dbReference type="Gene3D" id="2.40.50.100">
    <property type="match status" value="1"/>
</dbReference>
<feature type="coiled-coil region" evidence="1">
    <location>
        <begin position="188"/>
        <end position="222"/>
    </location>
</feature>
<name>A0A0J6SYN0_9HYPH</name>
<evidence type="ECO:0000313" key="4">
    <source>
        <dbReference type="Proteomes" id="UP000035955"/>
    </source>
</evidence>
<sequence length="422" mass="46357">MSSSSQQIFRARALERMASPEQLDHLVRVTRPADWVLAAVIALVLATAVTWSLVGRIPTRAAGEGILVGVGGQVVDAVSGAGGRLGAIAVAVGDRVALGQPIAEIIQNEIEQRYRSATEVYRERERDHADLRSKIASELQTKAANFVKVERAFDQIVQATDQRIDYLATEVRNLETLLAKGITTRRTVEDRRRELIDARQRREDAQNELLKLKVQKTDLEVQRDREIQESQFRINDARRQMEQIGGELGRNTRVVSPIAGRVLEIKVSPGSVLGVGTPVVAVETEGQSLEAIVYIPADKGKQIRPGMEARLEPSTVKREEYGTLVGTVMSISDFPLTPQGMLAVLHNDTLVSRFSREGAPYAALIRLQPDPATASGYRWAVGRGPDQRLSSGTLTRAEITTREQRPLDLALPTLKRLTGIAG</sequence>
<evidence type="ECO:0000256" key="2">
    <source>
        <dbReference type="SAM" id="Phobius"/>
    </source>
</evidence>
<dbReference type="NCBIfam" id="TIGR03794">
    <property type="entry name" value="NHLM_micro_HlyD"/>
    <property type="match status" value="1"/>
</dbReference>
<feature type="transmembrane region" description="Helical" evidence="2">
    <location>
        <begin position="35"/>
        <end position="54"/>
    </location>
</feature>
<dbReference type="OrthoDB" id="8439633at2"/>
<dbReference type="AlphaFoldDB" id="A0A0J6SYN0"/>
<keyword evidence="2" id="KW-0812">Transmembrane</keyword>
<dbReference type="PATRIC" id="fig|298794.3.peg.7087"/>
<keyword evidence="2" id="KW-1133">Transmembrane helix</keyword>
<dbReference type="InterPro" id="IPR050739">
    <property type="entry name" value="MFP"/>
</dbReference>
<proteinExistence type="predicted"/>